<gene>
    <name evidence="1" type="ORF">V1264_016315</name>
</gene>
<dbReference type="EMBL" id="JBAMIC010000004">
    <property type="protein sequence ID" value="KAK7108613.1"/>
    <property type="molecule type" value="Genomic_DNA"/>
</dbReference>
<dbReference type="Proteomes" id="UP001374579">
    <property type="component" value="Unassembled WGS sequence"/>
</dbReference>
<accession>A0AAN9BNV1</accession>
<keyword evidence="2" id="KW-1185">Reference proteome</keyword>
<comment type="caution">
    <text evidence="1">The sequence shown here is derived from an EMBL/GenBank/DDBJ whole genome shotgun (WGS) entry which is preliminary data.</text>
</comment>
<sequence>MAGRRVSLGHLILMSKTIKVMFVGDFVRHATFPVIARNPIKPFSKSGKVKFIPMKLKNFRKKDPCEYRATRPGAGLNEASAQLCCFHQFGGVLNGGGGRLKWDF</sequence>
<evidence type="ECO:0000313" key="2">
    <source>
        <dbReference type="Proteomes" id="UP001374579"/>
    </source>
</evidence>
<reference evidence="1 2" key="1">
    <citation type="submission" date="2024-02" db="EMBL/GenBank/DDBJ databases">
        <title>Chromosome-scale genome assembly of the rough periwinkle Littorina saxatilis.</title>
        <authorList>
            <person name="De Jode A."/>
            <person name="Faria R."/>
            <person name="Formenti G."/>
            <person name="Sims Y."/>
            <person name="Smith T.P."/>
            <person name="Tracey A."/>
            <person name="Wood J.M.D."/>
            <person name="Zagrodzka Z.B."/>
            <person name="Johannesson K."/>
            <person name="Butlin R.K."/>
            <person name="Leder E.H."/>
        </authorList>
    </citation>
    <scope>NUCLEOTIDE SEQUENCE [LARGE SCALE GENOMIC DNA]</scope>
    <source>
        <strain evidence="1">Snail1</strain>
        <tissue evidence="1">Muscle</tissue>
    </source>
</reference>
<protein>
    <submittedName>
        <fullName evidence="1">Uncharacterized protein</fullName>
    </submittedName>
</protein>
<name>A0AAN9BNV1_9CAEN</name>
<organism evidence="1 2">
    <name type="scientific">Littorina saxatilis</name>
    <dbReference type="NCBI Taxonomy" id="31220"/>
    <lineage>
        <taxon>Eukaryota</taxon>
        <taxon>Metazoa</taxon>
        <taxon>Spiralia</taxon>
        <taxon>Lophotrochozoa</taxon>
        <taxon>Mollusca</taxon>
        <taxon>Gastropoda</taxon>
        <taxon>Caenogastropoda</taxon>
        <taxon>Littorinimorpha</taxon>
        <taxon>Littorinoidea</taxon>
        <taxon>Littorinidae</taxon>
        <taxon>Littorina</taxon>
    </lineage>
</organism>
<dbReference type="AlphaFoldDB" id="A0AAN9BNV1"/>
<evidence type="ECO:0000313" key="1">
    <source>
        <dbReference type="EMBL" id="KAK7108613.1"/>
    </source>
</evidence>
<proteinExistence type="predicted"/>